<feature type="transmembrane region" description="Helical" evidence="2">
    <location>
        <begin position="176"/>
        <end position="197"/>
    </location>
</feature>
<keyword evidence="2" id="KW-0472">Membrane</keyword>
<name>A0ABT5WL16_9SPHN</name>
<feature type="transmembrane region" description="Helical" evidence="2">
    <location>
        <begin position="349"/>
        <end position="374"/>
    </location>
</feature>
<proteinExistence type="inferred from homology"/>
<reference evidence="3 4" key="1">
    <citation type="submission" date="2023-03" db="EMBL/GenBank/DDBJ databases">
        <title>NovoSphingobium album sp. nov. isolated from polycyclic aromatic hydrocarbons- and heavy-metal polluted soil.</title>
        <authorList>
            <person name="Liu Z."/>
            <person name="Wang K."/>
        </authorList>
    </citation>
    <scope>NUCLEOTIDE SEQUENCE [LARGE SCALE GENOMIC DNA]</scope>
    <source>
        <strain evidence="3 4">H3SJ31-1</strain>
    </source>
</reference>
<evidence type="ECO:0000256" key="2">
    <source>
        <dbReference type="SAM" id="Phobius"/>
    </source>
</evidence>
<evidence type="ECO:0000313" key="3">
    <source>
        <dbReference type="EMBL" id="MDE8650705.1"/>
    </source>
</evidence>
<keyword evidence="2" id="KW-0812">Transmembrane</keyword>
<feature type="transmembrane region" description="Helical" evidence="2">
    <location>
        <begin position="286"/>
        <end position="307"/>
    </location>
</feature>
<feature type="transmembrane region" description="Helical" evidence="2">
    <location>
        <begin position="146"/>
        <end position="164"/>
    </location>
</feature>
<feature type="transmembrane region" description="Helical" evidence="2">
    <location>
        <begin position="79"/>
        <end position="101"/>
    </location>
</feature>
<dbReference type="Proteomes" id="UP001216253">
    <property type="component" value="Unassembled WGS sequence"/>
</dbReference>
<feature type="transmembrane region" description="Helical" evidence="2">
    <location>
        <begin position="313"/>
        <end position="337"/>
    </location>
</feature>
<comment type="caution">
    <text evidence="3">The sequence shown here is derived from an EMBL/GenBank/DDBJ whole genome shotgun (WGS) entry which is preliminary data.</text>
</comment>
<dbReference type="PANTHER" id="PTHR11328:SF24">
    <property type="entry name" value="MAJOR FACILITATOR SUPERFAMILY (MFS) PROFILE DOMAIN-CONTAINING PROTEIN"/>
    <property type="match status" value="1"/>
</dbReference>
<sequence>MRSEWAATAIYGGAHYGKSLFWYVSELLFAFFLTEVAAIPANQMGLILALGLLVSAALNIAVGSRLSHLLPTAANAGRLQFLGAVASAVSMTMIFACHWLPGEVRLGGAFAASLAFRLSYALYDIPQNSLLSLATHGERARTNVAAIRYVFSGLAALTIAATLAPLLGSGAAADRAVLFCKIGAGLSVVAIASAWLLARAIRGATDPSLPDADTRGGYLPIDIRLLIGLMFVVTLAAPTFSKVEPYFAAFVLRDPLLGSGVAMAVAVGMTVAQPFWGMLAQRCSRAVLIVITAAAIVLAAVLFSFVAGIGGGAVLAGALAFGAAGGGIGIAIWASFADAVARHARGKEAWCYALFGASSKLSLAISGLALGLMLSRIDYRGDDSEMLVSLMVVPPVLAGTVCAVAALGWRLIAGRRRVPHDLTEKSRA</sequence>
<gene>
    <name evidence="3" type="ORF">PYV00_03100</name>
</gene>
<feature type="transmembrane region" description="Helical" evidence="2">
    <location>
        <begin position="45"/>
        <end position="67"/>
    </location>
</feature>
<evidence type="ECO:0000256" key="1">
    <source>
        <dbReference type="ARBA" id="ARBA00009617"/>
    </source>
</evidence>
<dbReference type="Gene3D" id="1.20.1250.20">
    <property type="entry name" value="MFS general substrate transporter like domains"/>
    <property type="match status" value="1"/>
</dbReference>
<dbReference type="Pfam" id="PF13347">
    <property type="entry name" value="MFS_2"/>
    <property type="match status" value="1"/>
</dbReference>
<accession>A0ABT5WL16</accession>
<dbReference type="InterPro" id="IPR039672">
    <property type="entry name" value="MFS_2"/>
</dbReference>
<dbReference type="PANTHER" id="PTHR11328">
    <property type="entry name" value="MAJOR FACILITATOR SUPERFAMILY DOMAIN-CONTAINING PROTEIN"/>
    <property type="match status" value="1"/>
</dbReference>
<dbReference type="EMBL" id="JARESE010000009">
    <property type="protein sequence ID" value="MDE8650705.1"/>
    <property type="molecule type" value="Genomic_DNA"/>
</dbReference>
<keyword evidence="2" id="KW-1133">Transmembrane helix</keyword>
<comment type="similarity">
    <text evidence="1">Belongs to the sodium:galactoside symporter (TC 2.A.2) family.</text>
</comment>
<dbReference type="RefSeq" id="WP_275226787.1">
    <property type="nucleotide sequence ID" value="NZ_JARESE010000009.1"/>
</dbReference>
<organism evidence="3 4">
    <name type="scientific">Novosphingobium album</name>
    <name type="common">ex Liu et al. 2023</name>
    <dbReference type="NCBI Taxonomy" id="3031130"/>
    <lineage>
        <taxon>Bacteria</taxon>
        <taxon>Pseudomonadati</taxon>
        <taxon>Pseudomonadota</taxon>
        <taxon>Alphaproteobacteria</taxon>
        <taxon>Sphingomonadales</taxon>
        <taxon>Sphingomonadaceae</taxon>
        <taxon>Novosphingobium</taxon>
    </lineage>
</organism>
<feature type="transmembrane region" description="Helical" evidence="2">
    <location>
        <begin position="386"/>
        <end position="409"/>
    </location>
</feature>
<dbReference type="SUPFAM" id="SSF103473">
    <property type="entry name" value="MFS general substrate transporter"/>
    <property type="match status" value="1"/>
</dbReference>
<feature type="transmembrane region" description="Helical" evidence="2">
    <location>
        <begin position="218"/>
        <end position="237"/>
    </location>
</feature>
<feature type="transmembrane region" description="Helical" evidence="2">
    <location>
        <begin position="257"/>
        <end position="279"/>
    </location>
</feature>
<protein>
    <submittedName>
        <fullName evidence="3">MFS transporter</fullName>
    </submittedName>
</protein>
<feature type="transmembrane region" description="Helical" evidence="2">
    <location>
        <begin position="20"/>
        <end position="39"/>
    </location>
</feature>
<evidence type="ECO:0000313" key="4">
    <source>
        <dbReference type="Proteomes" id="UP001216253"/>
    </source>
</evidence>
<keyword evidence="4" id="KW-1185">Reference proteome</keyword>
<dbReference type="InterPro" id="IPR036259">
    <property type="entry name" value="MFS_trans_sf"/>
</dbReference>
<feature type="transmembrane region" description="Helical" evidence="2">
    <location>
        <begin position="107"/>
        <end position="125"/>
    </location>
</feature>